<dbReference type="OrthoDB" id="7827308at2"/>
<evidence type="ECO:0000313" key="1">
    <source>
        <dbReference type="EMBL" id="KUP92379.1"/>
    </source>
</evidence>
<evidence type="ECO:0000313" key="2">
    <source>
        <dbReference type="Proteomes" id="UP000068382"/>
    </source>
</evidence>
<gene>
    <name evidence="1" type="ORF">TRIHO_26830</name>
</gene>
<dbReference type="EMBL" id="LPUY01000075">
    <property type="protein sequence ID" value="KUP92379.1"/>
    <property type="molecule type" value="Genomic_DNA"/>
</dbReference>
<dbReference type="Proteomes" id="UP000068382">
    <property type="component" value="Unassembled WGS sequence"/>
</dbReference>
<accession>A0A132BVG6</accession>
<sequence>MTELITPEKIEALFTGADGTYAFARWGRPIAPIVFGVADDTLATVKGALEAVVTLAGHQMAETDPELGSNLMVFFFRDWSELLAVPDLDRMIPDLAALVARLSDVQAQQYRAFCFDDQGGIRAAFVFLRMSGPLAEIPAETLALTQAVQVVLLWGERAFAEVSPLAVLPDSGATILRPEISGVIAAAYDRMMPVAAQDRSHALRLYARLQGPRPGAPT</sequence>
<dbReference type="PATRIC" id="fig|1768241.3.peg.2806"/>
<dbReference type="RefSeq" id="WP_068244540.1">
    <property type="nucleotide sequence ID" value="NZ_LPUY01000075.1"/>
</dbReference>
<proteinExistence type="predicted"/>
<dbReference type="AlphaFoldDB" id="A0A132BVG6"/>
<keyword evidence="2" id="KW-1185">Reference proteome</keyword>
<protein>
    <submittedName>
        <fullName evidence="1">Uncharacterized protein</fullName>
    </submittedName>
</protein>
<name>A0A132BVG6_9RHOB</name>
<comment type="caution">
    <text evidence="1">The sequence shown here is derived from an EMBL/GenBank/DDBJ whole genome shotgun (WGS) entry which is preliminary data.</text>
</comment>
<reference evidence="1 2" key="1">
    <citation type="submission" date="2015-12" db="EMBL/GenBank/DDBJ databases">
        <title>Genome sequence of the marine Rhodobacteraceae strain O3.65, Candidatus Tritonibacter horizontis.</title>
        <authorList>
            <person name="Poehlein A."/>
            <person name="Giebel H.A."/>
            <person name="Voget S."/>
            <person name="Brinkhoff T."/>
        </authorList>
    </citation>
    <scope>NUCLEOTIDE SEQUENCE [LARGE SCALE GENOMIC DNA]</scope>
    <source>
        <strain evidence="1 2">O3.65</strain>
    </source>
</reference>
<organism evidence="1 2">
    <name type="scientific">Tritonibacter horizontis</name>
    <dbReference type="NCBI Taxonomy" id="1768241"/>
    <lineage>
        <taxon>Bacteria</taxon>
        <taxon>Pseudomonadati</taxon>
        <taxon>Pseudomonadota</taxon>
        <taxon>Alphaproteobacteria</taxon>
        <taxon>Rhodobacterales</taxon>
        <taxon>Paracoccaceae</taxon>
        <taxon>Tritonibacter</taxon>
    </lineage>
</organism>